<sequence length="138" mass="16616">MTNILNWPDYKVIQVPELEHDHQVHAEVSKPPTHCPHCNHSEIVGFGRRDEVVMDTPAHGKRAGIMLNRRRYRCQSCRRTFLEPVPHKDDKRQMTNRLIQYIERESLRRVDRKEPPRLERQVIKRNQRPRRCPIQQQT</sequence>
<dbReference type="RefSeq" id="WP_008937338.1">
    <property type="nucleotide sequence ID" value="NZ_APAT01000005.1"/>
</dbReference>
<name>M7CVH0_9GAMM</name>
<dbReference type="Proteomes" id="UP000011960">
    <property type="component" value="Unassembled WGS sequence"/>
</dbReference>
<evidence type="ECO:0000313" key="3">
    <source>
        <dbReference type="Proteomes" id="UP000011960"/>
    </source>
</evidence>
<dbReference type="Pfam" id="PF14690">
    <property type="entry name" value="Zn_ribbon_ISL3"/>
    <property type="match status" value="1"/>
</dbReference>
<reference evidence="2 3" key="1">
    <citation type="journal article" date="2013" name="Genome Announc.">
        <title>Genome Sequence of Hydrothermal Arsenic-Respiring Bacterium Marinobacter santoriniensis NKSG1T.</title>
        <authorList>
            <person name="Handley K.M."/>
            <person name="Upton M."/>
            <person name="Beatson S.A."/>
            <person name="Hery M."/>
            <person name="Lloyd J.R."/>
        </authorList>
    </citation>
    <scope>NUCLEOTIDE SEQUENCE [LARGE SCALE GENOMIC DNA]</scope>
    <source>
        <strain evidence="2 3">NKSG1</strain>
    </source>
</reference>
<organism evidence="2 3">
    <name type="scientific">Marinobacter santoriniensis NKSG1</name>
    <dbReference type="NCBI Taxonomy" id="1288826"/>
    <lineage>
        <taxon>Bacteria</taxon>
        <taxon>Pseudomonadati</taxon>
        <taxon>Pseudomonadota</taxon>
        <taxon>Gammaproteobacteria</taxon>
        <taxon>Pseudomonadales</taxon>
        <taxon>Marinobacteraceae</taxon>
        <taxon>Marinobacter</taxon>
    </lineage>
</organism>
<dbReference type="EMBL" id="APAT01000005">
    <property type="protein sequence ID" value="EMP57129.1"/>
    <property type="molecule type" value="Genomic_DNA"/>
</dbReference>
<dbReference type="PATRIC" id="fig|1288826.3.peg.157"/>
<dbReference type="eggNOG" id="COG3464">
    <property type="taxonomic scope" value="Bacteria"/>
</dbReference>
<gene>
    <name evidence="2" type="ORF">MSNKSG1_00863</name>
</gene>
<dbReference type="InterPro" id="IPR029261">
    <property type="entry name" value="Transposase_Znf"/>
</dbReference>
<protein>
    <submittedName>
        <fullName evidence="2">Transposase tnpA</fullName>
    </submittedName>
</protein>
<keyword evidence="3" id="KW-1185">Reference proteome</keyword>
<proteinExistence type="predicted"/>
<comment type="caution">
    <text evidence="2">The sequence shown here is derived from an EMBL/GenBank/DDBJ whole genome shotgun (WGS) entry which is preliminary data.</text>
</comment>
<evidence type="ECO:0000259" key="1">
    <source>
        <dbReference type="Pfam" id="PF14690"/>
    </source>
</evidence>
<evidence type="ECO:0000313" key="2">
    <source>
        <dbReference type="EMBL" id="EMP57129.1"/>
    </source>
</evidence>
<dbReference type="AlphaFoldDB" id="M7CVH0"/>
<accession>M7CVH0</accession>
<feature type="domain" description="Transposase IS204/IS1001/IS1096/IS1165 zinc-finger" evidence="1">
    <location>
        <begin position="32"/>
        <end position="77"/>
    </location>
</feature>
<dbReference type="STRING" id="1288826.MSNKSG1_00863"/>